<evidence type="ECO:0000256" key="5">
    <source>
        <dbReference type="ARBA" id="ARBA00013268"/>
    </source>
</evidence>
<dbReference type="Gene3D" id="1.20.120.1760">
    <property type="match status" value="1"/>
</dbReference>
<comment type="catalytic activity">
    <reaction evidence="7">
        <text>CDP-1L-myo-inositol + 1D-myo-inositol 3-phosphate = bis(1L-myo-inositol) 3,1'-phosphate 1-phosphate + CMP + H(+)</text>
        <dbReference type="Rhea" id="RHEA:31327"/>
        <dbReference type="ChEBI" id="CHEBI:15378"/>
        <dbReference type="ChEBI" id="CHEBI:58401"/>
        <dbReference type="ChEBI" id="CHEBI:60377"/>
        <dbReference type="ChEBI" id="CHEBI:62573"/>
        <dbReference type="ChEBI" id="CHEBI:62576"/>
        <dbReference type="EC" id="2.7.8.34"/>
    </reaction>
</comment>
<evidence type="ECO:0000313" key="9">
    <source>
        <dbReference type="EMBL" id="GAG26290.1"/>
    </source>
</evidence>
<feature type="non-terminal residue" evidence="9">
    <location>
        <position position="1"/>
    </location>
</feature>
<comment type="similarity">
    <text evidence="2">In the C-terminal section; belongs to the CDP-alcohol phosphatidyltransferase class-I family.</text>
</comment>
<reference evidence="9" key="1">
    <citation type="journal article" date="2014" name="Front. Microbiol.">
        <title>High frequency of phylogenetically diverse reductive dehalogenase-homologous genes in deep subseafloor sedimentary metagenomes.</title>
        <authorList>
            <person name="Kawai M."/>
            <person name="Futagami T."/>
            <person name="Toyoda A."/>
            <person name="Takaki Y."/>
            <person name="Nishi S."/>
            <person name="Hori S."/>
            <person name="Arai W."/>
            <person name="Tsubouchi T."/>
            <person name="Morono Y."/>
            <person name="Uchiyama I."/>
            <person name="Ito T."/>
            <person name="Fujiyama A."/>
            <person name="Inagaki F."/>
            <person name="Takami H."/>
        </authorList>
    </citation>
    <scope>NUCLEOTIDE SEQUENCE</scope>
    <source>
        <strain evidence="9">Expedition CK06-06</strain>
    </source>
</reference>
<sequence length="259" mass="28712">AVDSNVSSDNLVEIDDVTKVLVKDGRILDIGKNIIKYNAFDTGFFLCSPSIFAAIEKSITLDNDSTLSGGIRILANANAVRALDISGNFWMDLDDENAFRKAQKRILGKLKKFSDGPVSQYLNRPISTRITRFLVKTKITPNQISFFSFLLCLISSVLFLKGGYATLLSGAVLAQIASIIDGCDGEIAKLKYQSTAFGGWFDAVLDRYADAFLLFGLTCHIYFLNDSFLYIIVGFFALIGTFMNSYTADKYDTLMKKRL</sequence>
<dbReference type="InterPro" id="IPR029044">
    <property type="entry name" value="Nucleotide-diphossugar_trans"/>
</dbReference>
<dbReference type="EMBL" id="BARS01034811">
    <property type="protein sequence ID" value="GAG26290.1"/>
    <property type="molecule type" value="Genomic_DNA"/>
</dbReference>
<name>X0W6S9_9ZZZZ</name>
<evidence type="ECO:0000256" key="1">
    <source>
        <dbReference type="ARBA" id="ARBA00000729"/>
    </source>
</evidence>
<evidence type="ECO:0000256" key="6">
    <source>
        <dbReference type="ARBA" id="ARBA00018322"/>
    </source>
</evidence>
<dbReference type="InterPro" id="IPR043130">
    <property type="entry name" value="CDP-OH_PTrfase_TM_dom"/>
</dbReference>
<organism evidence="9">
    <name type="scientific">marine sediment metagenome</name>
    <dbReference type="NCBI Taxonomy" id="412755"/>
    <lineage>
        <taxon>unclassified sequences</taxon>
        <taxon>metagenomes</taxon>
        <taxon>ecological metagenomes</taxon>
    </lineage>
</organism>
<evidence type="ECO:0000256" key="3">
    <source>
        <dbReference type="ARBA" id="ARBA00007897"/>
    </source>
</evidence>
<accession>X0W6S9</accession>
<dbReference type="InterPro" id="IPR000462">
    <property type="entry name" value="CDP-OH_P_trans"/>
</dbReference>
<comment type="similarity">
    <text evidence="3">In the N-terminal section; belongs to the MobA family.</text>
</comment>
<evidence type="ECO:0000256" key="2">
    <source>
        <dbReference type="ARBA" id="ARBA00006982"/>
    </source>
</evidence>
<comment type="caution">
    <text evidence="9">The sequence shown here is derived from an EMBL/GenBank/DDBJ whole genome shotgun (WGS) entry which is preliminary data.</text>
</comment>
<dbReference type="GO" id="GO:0016020">
    <property type="term" value="C:membrane"/>
    <property type="evidence" value="ECO:0007669"/>
    <property type="project" value="InterPro"/>
</dbReference>
<evidence type="ECO:0000256" key="4">
    <source>
        <dbReference type="ARBA" id="ARBA00012504"/>
    </source>
</evidence>
<dbReference type="GO" id="GO:0016780">
    <property type="term" value="F:phosphotransferase activity, for other substituted phosphate groups"/>
    <property type="evidence" value="ECO:0007669"/>
    <property type="project" value="InterPro"/>
</dbReference>
<dbReference type="GO" id="GO:0008654">
    <property type="term" value="P:phospholipid biosynthetic process"/>
    <property type="evidence" value="ECO:0007669"/>
    <property type="project" value="InterPro"/>
</dbReference>
<keyword evidence="8" id="KW-0812">Transmembrane</keyword>
<dbReference type="Pfam" id="PF01066">
    <property type="entry name" value="CDP-OH_P_transf"/>
    <property type="match status" value="1"/>
</dbReference>
<keyword evidence="8" id="KW-0472">Membrane</keyword>
<feature type="non-terminal residue" evidence="9">
    <location>
        <position position="259"/>
    </location>
</feature>
<evidence type="ECO:0000256" key="8">
    <source>
        <dbReference type="SAM" id="Phobius"/>
    </source>
</evidence>
<dbReference type="EC" id="2.7.7.74" evidence="4"/>
<gene>
    <name evidence="9" type="ORF">S01H1_53736</name>
</gene>
<dbReference type="AlphaFoldDB" id="X0W6S9"/>
<keyword evidence="8" id="KW-1133">Transmembrane helix</keyword>
<feature type="transmembrane region" description="Helical" evidence="8">
    <location>
        <begin position="139"/>
        <end position="158"/>
    </location>
</feature>
<dbReference type="SUPFAM" id="SSF53448">
    <property type="entry name" value="Nucleotide-diphospho-sugar transferases"/>
    <property type="match status" value="1"/>
</dbReference>
<evidence type="ECO:0000256" key="7">
    <source>
        <dbReference type="ARBA" id="ARBA00049235"/>
    </source>
</evidence>
<feature type="transmembrane region" description="Helical" evidence="8">
    <location>
        <begin position="229"/>
        <end position="248"/>
    </location>
</feature>
<comment type="catalytic activity">
    <reaction evidence="1">
        <text>1D-myo-inositol 3-phosphate + CTP + H(+) = CDP-1L-myo-inositol + diphosphate</text>
        <dbReference type="Rhea" id="RHEA:30647"/>
        <dbReference type="ChEBI" id="CHEBI:15378"/>
        <dbReference type="ChEBI" id="CHEBI:33019"/>
        <dbReference type="ChEBI" id="CHEBI:37563"/>
        <dbReference type="ChEBI" id="CHEBI:58401"/>
        <dbReference type="ChEBI" id="CHEBI:62573"/>
        <dbReference type="EC" id="2.7.7.74"/>
    </reaction>
</comment>
<protein>
    <recommendedName>
        <fullName evidence="6">Bifunctional IPC transferase and DIPP synthase</fullName>
        <ecNumber evidence="4">2.7.7.74</ecNumber>
        <ecNumber evidence="5">2.7.8.34</ecNumber>
    </recommendedName>
</protein>
<dbReference type="Gene3D" id="3.90.550.10">
    <property type="entry name" value="Spore Coat Polysaccharide Biosynthesis Protein SpsA, Chain A"/>
    <property type="match status" value="1"/>
</dbReference>
<dbReference type="EC" id="2.7.8.34" evidence="5"/>
<proteinExistence type="inferred from homology"/>